<evidence type="ECO:0000256" key="1">
    <source>
        <dbReference type="ARBA" id="ARBA00004613"/>
    </source>
</evidence>
<dbReference type="GO" id="GO:0004252">
    <property type="term" value="F:serine-type endopeptidase activity"/>
    <property type="evidence" value="ECO:0007669"/>
    <property type="project" value="UniProtKB-ARBA"/>
</dbReference>
<dbReference type="SUPFAM" id="SSF50494">
    <property type="entry name" value="Trypsin-like serine proteases"/>
    <property type="match status" value="2"/>
</dbReference>
<keyword evidence="6 11" id="KW-0378">Hydrolase</keyword>
<dbReference type="SMART" id="SM00042">
    <property type="entry name" value="CUB"/>
    <property type="match status" value="2"/>
</dbReference>
<evidence type="ECO:0000256" key="3">
    <source>
        <dbReference type="ARBA" id="ARBA00022670"/>
    </source>
</evidence>
<dbReference type="InterPro" id="IPR035914">
    <property type="entry name" value="Sperma_CUB_dom_sf"/>
</dbReference>
<keyword evidence="9" id="KW-0325">Glycoprotein</keyword>
<evidence type="ECO:0000256" key="7">
    <source>
        <dbReference type="ARBA" id="ARBA00022825"/>
    </source>
</evidence>
<dbReference type="PROSITE" id="PS00135">
    <property type="entry name" value="TRYPSIN_SER"/>
    <property type="match status" value="1"/>
</dbReference>
<evidence type="ECO:0000256" key="2">
    <source>
        <dbReference type="ARBA" id="ARBA00022525"/>
    </source>
</evidence>
<dbReference type="Proteomes" id="UP001591681">
    <property type="component" value="Unassembled WGS sequence"/>
</dbReference>
<dbReference type="FunFam" id="2.40.10.10:FF:000054">
    <property type="entry name" value="Complement C1r subcomponent"/>
    <property type="match status" value="1"/>
</dbReference>
<feature type="chain" id="PRO_5044829406" description="Ovochymase-2" evidence="12">
    <location>
        <begin position="22"/>
        <end position="813"/>
    </location>
</feature>
<evidence type="ECO:0000313" key="15">
    <source>
        <dbReference type="EMBL" id="KAL2093995.1"/>
    </source>
</evidence>
<dbReference type="PROSITE" id="PS01180">
    <property type="entry name" value="CUB"/>
    <property type="match status" value="2"/>
</dbReference>
<feature type="domain" description="Peptidase S1" evidence="14">
    <location>
        <begin position="23"/>
        <end position="261"/>
    </location>
</feature>
<feature type="domain" description="CUB" evidence="13">
    <location>
        <begin position="401"/>
        <end position="513"/>
    </location>
</feature>
<comment type="caution">
    <text evidence="15">The sequence shown here is derived from an EMBL/GenBank/DDBJ whole genome shotgun (WGS) entry which is preliminary data.</text>
</comment>
<dbReference type="InterPro" id="IPR018114">
    <property type="entry name" value="TRYPSIN_HIS"/>
</dbReference>
<feature type="disulfide bond" evidence="10">
    <location>
        <begin position="401"/>
        <end position="428"/>
    </location>
</feature>
<keyword evidence="5" id="KW-0677">Repeat</keyword>
<dbReference type="PANTHER" id="PTHR24252">
    <property type="entry name" value="ACROSIN-RELATED"/>
    <property type="match status" value="1"/>
</dbReference>
<keyword evidence="4 12" id="KW-0732">Signal</keyword>
<evidence type="ECO:0000256" key="11">
    <source>
        <dbReference type="RuleBase" id="RU363034"/>
    </source>
</evidence>
<dbReference type="GO" id="GO:0006508">
    <property type="term" value="P:proteolysis"/>
    <property type="evidence" value="ECO:0007669"/>
    <property type="project" value="UniProtKB-KW"/>
</dbReference>
<dbReference type="FunFam" id="2.60.120.290:FF:000013">
    <property type="entry name" value="Membrane frizzled-related protein"/>
    <property type="match status" value="1"/>
</dbReference>
<sequence>MWMFMCVCVCVCVCVCPELYAVFQVSLRSGGLHFCGASILSDRWVLTAAHCLYRMSKSTLQNVTAIIGEHDRRLTDKGEQTFRLNTVRIHEKYQPLSAMNYDIALVELDGQIEFGEHAKPLCLPLPSEKFPPQTSCIVAGWGRVRERGYLPPVNREVMLDIVEPARCKHVLQTLRPRQTPVTVVCAGPDRGGRDACQGDSGGPLICSREDDHWAVVGITSWGKGCGRSWIDNLFKHPKLRGSPGVFTDVKVFLPWIKKILKGNYLWLYMYALHSTGLCHITDGALTEHRGVIINPEEPAQNYANNEICLWSINISEGNHILLEFLKFDIENDTLCHSDQLTVLGDNDRVIGKYCGNQPPGPLLITSSRASVQFVSDATGTRPGFAIQYKAVPKDSQLGPGCGTVSLSQTRGAIRSPRYPEAYGDDADCRWVIHAPQGHIVKLEFHDFDLEQAEHCQYDSLKILGDIDERQEIVVLCGGTLPPPVLSYDSVMVLHFTSDSSVTGHGFHATPTFINRSELHEGHRTQLEDESVDATTGHLRSGQTAGCGMPHYPVGSGLGGLEGGEGTSLEAWPWDVRLHLGTEVICLGAIIQTDWILTAAHCVHGLDEEMIDTLTVETWDPNNKSRRVRKVLLHPTYEPSSMDSDVALLQLDSELALTDHTQLICLPSPLQEASLALHCNISIGSRHGGAIRSNASHSAEVSLMKHGDCEHYYPGRLTDTMLCVEHKVQNEYSFCMDPAGVPLVCQSSDSSFFILGVASWTEGCGRFPRPAVYSSVPLVLDWILEQLYGELQLEDSTEQFEIQLAFTLSCPIPP</sequence>
<proteinExistence type="predicted"/>
<dbReference type="Pfam" id="PF00431">
    <property type="entry name" value="CUB"/>
    <property type="match status" value="2"/>
</dbReference>
<keyword evidence="8 10" id="KW-1015">Disulfide bond</keyword>
<dbReference type="InterPro" id="IPR001254">
    <property type="entry name" value="Trypsin_dom"/>
</dbReference>
<feature type="domain" description="CUB" evidence="13">
    <location>
        <begin position="281"/>
        <end position="391"/>
    </location>
</feature>
<evidence type="ECO:0000256" key="9">
    <source>
        <dbReference type="ARBA" id="ARBA00023180"/>
    </source>
</evidence>
<dbReference type="PRINTS" id="PR00722">
    <property type="entry name" value="CHYMOTRYPSIN"/>
</dbReference>
<dbReference type="Gene3D" id="2.40.10.10">
    <property type="entry name" value="Trypsin-like serine proteases"/>
    <property type="match status" value="2"/>
</dbReference>
<dbReference type="InterPro" id="IPR043504">
    <property type="entry name" value="Peptidase_S1_PA_chymotrypsin"/>
</dbReference>
<keyword evidence="16" id="KW-1185">Reference proteome</keyword>
<reference evidence="15 16" key="1">
    <citation type="submission" date="2024-09" db="EMBL/GenBank/DDBJ databases">
        <title>A chromosome-level genome assembly of Gray's grenadier anchovy, Coilia grayii.</title>
        <authorList>
            <person name="Fu Z."/>
        </authorList>
    </citation>
    <scope>NUCLEOTIDE SEQUENCE [LARGE SCALE GENOMIC DNA]</scope>
    <source>
        <strain evidence="15">G4</strain>
        <tissue evidence="15">Muscle</tissue>
    </source>
</reference>
<comment type="subcellular location">
    <subcellularLocation>
        <location evidence="1">Secreted</location>
    </subcellularLocation>
</comment>
<protein>
    <recommendedName>
        <fullName evidence="17">Ovochymase-2</fullName>
    </recommendedName>
</protein>
<dbReference type="InterPro" id="IPR000859">
    <property type="entry name" value="CUB_dom"/>
</dbReference>
<evidence type="ECO:0000256" key="10">
    <source>
        <dbReference type="PROSITE-ProRule" id="PRU00059"/>
    </source>
</evidence>
<evidence type="ECO:0000256" key="8">
    <source>
        <dbReference type="ARBA" id="ARBA00023157"/>
    </source>
</evidence>
<name>A0ABD1K4D5_9TELE</name>
<evidence type="ECO:0000313" key="16">
    <source>
        <dbReference type="Proteomes" id="UP001591681"/>
    </source>
</evidence>
<accession>A0ABD1K4D5</accession>
<evidence type="ECO:0000256" key="5">
    <source>
        <dbReference type="ARBA" id="ARBA00022737"/>
    </source>
</evidence>
<evidence type="ECO:0000256" key="12">
    <source>
        <dbReference type="SAM" id="SignalP"/>
    </source>
</evidence>
<evidence type="ECO:0000259" key="14">
    <source>
        <dbReference type="PROSITE" id="PS50240"/>
    </source>
</evidence>
<organism evidence="15 16">
    <name type="scientific">Coilia grayii</name>
    <name type="common">Gray's grenadier anchovy</name>
    <dbReference type="NCBI Taxonomy" id="363190"/>
    <lineage>
        <taxon>Eukaryota</taxon>
        <taxon>Metazoa</taxon>
        <taxon>Chordata</taxon>
        <taxon>Craniata</taxon>
        <taxon>Vertebrata</taxon>
        <taxon>Euteleostomi</taxon>
        <taxon>Actinopterygii</taxon>
        <taxon>Neopterygii</taxon>
        <taxon>Teleostei</taxon>
        <taxon>Clupei</taxon>
        <taxon>Clupeiformes</taxon>
        <taxon>Clupeoidei</taxon>
        <taxon>Engraulidae</taxon>
        <taxon>Coilinae</taxon>
        <taxon>Coilia</taxon>
    </lineage>
</organism>
<comment type="caution">
    <text evidence="10">Lacks conserved residue(s) required for the propagation of feature annotation.</text>
</comment>
<gene>
    <name evidence="15" type="ORF">ACEWY4_011307</name>
</gene>
<dbReference type="GO" id="GO:0005576">
    <property type="term" value="C:extracellular region"/>
    <property type="evidence" value="ECO:0007669"/>
    <property type="project" value="UniProtKB-SubCell"/>
</dbReference>
<dbReference type="EMBL" id="JBHFQA010000009">
    <property type="protein sequence ID" value="KAL2093995.1"/>
    <property type="molecule type" value="Genomic_DNA"/>
</dbReference>
<dbReference type="Gene3D" id="2.60.120.290">
    <property type="entry name" value="Spermadhesin, CUB domain"/>
    <property type="match status" value="2"/>
</dbReference>
<evidence type="ECO:0000259" key="13">
    <source>
        <dbReference type="PROSITE" id="PS01180"/>
    </source>
</evidence>
<feature type="signal peptide" evidence="12">
    <location>
        <begin position="1"/>
        <end position="21"/>
    </location>
</feature>
<dbReference type="CDD" id="cd00041">
    <property type="entry name" value="CUB"/>
    <property type="match status" value="2"/>
</dbReference>
<dbReference type="InterPro" id="IPR001314">
    <property type="entry name" value="Peptidase_S1A"/>
</dbReference>
<dbReference type="FunFam" id="2.60.120.290:FF:000005">
    <property type="entry name" value="Procollagen C-endopeptidase enhancer 1"/>
    <property type="match status" value="1"/>
</dbReference>
<dbReference type="SUPFAM" id="SSF49854">
    <property type="entry name" value="Spermadhesin, CUB domain"/>
    <property type="match status" value="2"/>
</dbReference>
<dbReference type="PANTHER" id="PTHR24252:SF7">
    <property type="entry name" value="HYALIN"/>
    <property type="match status" value="1"/>
</dbReference>
<dbReference type="Pfam" id="PF00089">
    <property type="entry name" value="Trypsin"/>
    <property type="match status" value="2"/>
</dbReference>
<dbReference type="SMART" id="SM00020">
    <property type="entry name" value="Tryp_SPc"/>
    <property type="match status" value="2"/>
</dbReference>
<evidence type="ECO:0000256" key="4">
    <source>
        <dbReference type="ARBA" id="ARBA00022729"/>
    </source>
</evidence>
<feature type="domain" description="Peptidase S1" evidence="14">
    <location>
        <begin position="560"/>
        <end position="787"/>
    </location>
</feature>
<dbReference type="PROSITE" id="PS50240">
    <property type="entry name" value="TRYPSIN_DOM"/>
    <property type="match status" value="2"/>
</dbReference>
<keyword evidence="2" id="KW-0964">Secreted</keyword>
<dbReference type="PROSITE" id="PS00134">
    <property type="entry name" value="TRYPSIN_HIS"/>
    <property type="match status" value="2"/>
</dbReference>
<dbReference type="InterPro" id="IPR033116">
    <property type="entry name" value="TRYPSIN_SER"/>
</dbReference>
<keyword evidence="7 11" id="KW-0720">Serine protease</keyword>
<evidence type="ECO:0008006" key="17">
    <source>
        <dbReference type="Google" id="ProtNLM"/>
    </source>
</evidence>
<keyword evidence="3 11" id="KW-0645">Protease</keyword>
<dbReference type="AlphaFoldDB" id="A0ABD1K4D5"/>
<evidence type="ECO:0000256" key="6">
    <source>
        <dbReference type="ARBA" id="ARBA00022801"/>
    </source>
</evidence>
<dbReference type="InterPro" id="IPR009003">
    <property type="entry name" value="Peptidase_S1_PA"/>
</dbReference>
<dbReference type="FunFam" id="2.40.10.10:FF:000068">
    <property type="entry name" value="transmembrane protease serine 2"/>
    <property type="match status" value="2"/>
</dbReference>
<dbReference type="CDD" id="cd00190">
    <property type="entry name" value="Tryp_SPc"/>
    <property type="match status" value="2"/>
</dbReference>